<organism evidence="3">
    <name type="scientific">uncultured Aureispira sp</name>
    <dbReference type="NCBI Taxonomy" id="1331704"/>
    <lineage>
        <taxon>Bacteria</taxon>
        <taxon>Pseudomonadati</taxon>
        <taxon>Bacteroidota</taxon>
        <taxon>Saprospiria</taxon>
        <taxon>Saprospirales</taxon>
        <taxon>Saprospiraceae</taxon>
        <taxon>Aureispira</taxon>
        <taxon>environmental samples</taxon>
    </lineage>
</organism>
<evidence type="ECO:0000259" key="2">
    <source>
        <dbReference type="SMART" id="SM00047"/>
    </source>
</evidence>
<dbReference type="AlphaFoldDB" id="A0A6S6SQE3"/>
<sequence length="307" mass="34607">MIVNKNVPVVVKQAVDDSLQKIKTLAKQLWLRIAFFTLIVLVLTQKEFSFQFTIGNANTQQTAGIVETPAQAQIPESTTAPYATTVASNKNSKDKKWWEIIREESKDIRANMNLANAATAVGSALTEEQKKKAAQYSNLGFVLNPNYAKKHNIDPQIVAAKNKLCFDYIKKYSVTAKEEADLFNIPVSITLAQALLESNVGKSSLAAKENNHFGIKCRKKCIGCRCANYTDDSRYDMFRIFDSAWESFREHSKLLSNTRYKHLSKLKRTDYKNWANGLQAAGYATDKKYGSKLIAIIEALKLDRFDK</sequence>
<dbReference type="GO" id="GO:0004040">
    <property type="term" value="F:amidase activity"/>
    <property type="evidence" value="ECO:0007669"/>
    <property type="project" value="InterPro"/>
</dbReference>
<dbReference type="InterPro" id="IPR002901">
    <property type="entry name" value="MGlyc_endo_b_GlcNAc-like_dom"/>
</dbReference>
<evidence type="ECO:0000256" key="1">
    <source>
        <dbReference type="ARBA" id="ARBA00022801"/>
    </source>
</evidence>
<gene>
    <name evidence="3" type="ORF">HELGO_WM34670</name>
</gene>
<proteinExistence type="predicted"/>
<dbReference type="PANTHER" id="PTHR33308">
    <property type="entry name" value="PEPTIDOGLYCAN HYDROLASE FLGJ"/>
    <property type="match status" value="1"/>
</dbReference>
<dbReference type="Gene3D" id="1.10.530.10">
    <property type="match status" value="1"/>
</dbReference>
<feature type="domain" description="Mannosyl-glycoprotein endo-beta-N-acetylglucosamidase-like" evidence="2">
    <location>
        <begin position="156"/>
        <end position="306"/>
    </location>
</feature>
<reference evidence="3" key="1">
    <citation type="submission" date="2020-01" db="EMBL/GenBank/DDBJ databases">
        <authorList>
            <person name="Meier V. D."/>
            <person name="Meier V D."/>
        </authorList>
    </citation>
    <scope>NUCLEOTIDE SEQUENCE</scope>
    <source>
        <strain evidence="3">HLG_WM_MAG_10</strain>
    </source>
</reference>
<dbReference type="InterPro" id="IPR051056">
    <property type="entry name" value="Glycosyl_Hydrolase_73"/>
</dbReference>
<keyword evidence="1" id="KW-0378">Hydrolase</keyword>
<dbReference type="PANTHER" id="PTHR33308:SF9">
    <property type="entry name" value="PEPTIDOGLYCAN HYDROLASE FLGJ"/>
    <property type="match status" value="1"/>
</dbReference>
<dbReference type="SMART" id="SM00047">
    <property type="entry name" value="LYZ2"/>
    <property type="match status" value="1"/>
</dbReference>
<accession>A0A6S6SQE3</accession>
<dbReference type="EMBL" id="CACVAQ010000125">
    <property type="protein sequence ID" value="CAA6806912.1"/>
    <property type="molecule type" value="Genomic_DNA"/>
</dbReference>
<evidence type="ECO:0000313" key="3">
    <source>
        <dbReference type="EMBL" id="CAA6806912.1"/>
    </source>
</evidence>
<name>A0A6S6SQE3_9BACT</name>
<protein>
    <submittedName>
        <fullName evidence="3">Muramidase (Flagellum-specific)</fullName>
    </submittedName>
</protein>
<dbReference type="Pfam" id="PF01832">
    <property type="entry name" value="Glucosaminidase"/>
    <property type="match status" value="1"/>
</dbReference>